<feature type="signal peptide" evidence="2">
    <location>
        <begin position="1"/>
        <end position="17"/>
    </location>
</feature>
<dbReference type="Gene3D" id="3.30.379.10">
    <property type="entry name" value="Chitobiase/beta-hexosaminidase domain 2-like"/>
    <property type="match status" value="1"/>
</dbReference>
<evidence type="ECO:0000259" key="5">
    <source>
        <dbReference type="Pfam" id="PF12972"/>
    </source>
</evidence>
<dbReference type="OrthoDB" id="64736at2759"/>
<dbReference type="InterPro" id="IPR024240">
    <property type="entry name" value="NAGLU_N"/>
</dbReference>
<reference evidence="7 8" key="1">
    <citation type="submission" date="2019-03" db="EMBL/GenBank/DDBJ databases">
        <authorList>
            <person name="Gaulin E."/>
            <person name="Dumas B."/>
        </authorList>
    </citation>
    <scope>NUCLEOTIDE SEQUENCE [LARGE SCALE GENOMIC DNA]</scope>
    <source>
        <strain evidence="7">CBS 568.67</strain>
    </source>
</reference>
<name>A0A485L9Q0_9STRA</name>
<organism evidence="7 8">
    <name type="scientific">Aphanomyces stellatus</name>
    <dbReference type="NCBI Taxonomy" id="120398"/>
    <lineage>
        <taxon>Eukaryota</taxon>
        <taxon>Sar</taxon>
        <taxon>Stramenopiles</taxon>
        <taxon>Oomycota</taxon>
        <taxon>Saprolegniomycetes</taxon>
        <taxon>Saprolegniales</taxon>
        <taxon>Verrucalvaceae</taxon>
        <taxon>Aphanomyces</taxon>
    </lineage>
</organism>
<protein>
    <submittedName>
        <fullName evidence="7">Aste57867_18191 protein</fullName>
    </submittedName>
</protein>
<evidence type="ECO:0000313" key="6">
    <source>
        <dbReference type="EMBL" id="KAF0690459.1"/>
    </source>
</evidence>
<proteinExistence type="predicted"/>
<evidence type="ECO:0000259" key="3">
    <source>
        <dbReference type="Pfam" id="PF05089"/>
    </source>
</evidence>
<dbReference type="Pfam" id="PF05089">
    <property type="entry name" value="NAGLU"/>
    <property type="match status" value="1"/>
</dbReference>
<evidence type="ECO:0000313" key="8">
    <source>
        <dbReference type="Proteomes" id="UP000332933"/>
    </source>
</evidence>
<dbReference type="EMBL" id="CAADRA010006399">
    <property type="protein sequence ID" value="VFT94929.1"/>
    <property type="molecule type" value="Genomic_DNA"/>
</dbReference>
<dbReference type="InterPro" id="IPR007781">
    <property type="entry name" value="NAGLU"/>
</dbReference>
<dbReference type="InterPro" id="IPR024733">
    <property type="entry name" value="NAGLU_tim-barrel"/>
</dbReference>
<dbReference type="PANTHER" id="PTHR12872:SF1">
    <property type="entry name" value="ALPHA-N-ACETYLGLUCOSAMINIDASE"/>
    <property type="match status" value="1"/>
</dbReference>
<keyword evidence="2" id="KW-0732">Signal</keyword>
<sequence>MRGLVLAALAFVATVAAVYLPPPEHDAVKATQGLISRRLGDKYVDEFSLHVIPATSDGRDVIEIGSNDGKIAIKGSSATAMSYALHWYLKHVVRTQTDWEDHALHLPDTLPRLNAAVRVERSAKYSYYENVCTVSYSQWTWGWAKWEKHIDWMALNGINMPLAFTGQEKVWQTTFKKFNVSDAGMGKFFAGAAFLAWGRMGNIRGSWVKGPLPQQFIDDQFDLQVKILARMREYGMIPALPGFAGHIPEELHTIYKNATMSRSPNWGNFPDQFCCVYMLDPTDPLYTAIGKTFIEEQKRLYGYTSSLYQADTYNEMDPAQSDPAYLAKASKAVIDSMTLADPNAVWLMQGWLFLSGYWTNERIQAYVGGVPDDKMIILDLYSDVVPIWQKSHNYFGKPWIYCVLHNFGGNMGLRGDLPTLAQSPVTSKAASNGTMIGIGLTMEGIFQNYIVYDLTLQMAWESQPVDVVPYVRDFIHSRYHVDDANAQQGWTTLLHSVYNVTRGYGGVTKSLVTIRPHWGLVRDGFMPTKIAYEAKQVVHAWRSLLAAATSTPALAQVDTYRHDVVDVTRQALSDLFTKHYEHLEADFKAGTKPVDQIAGRVHAMLDLIGDMDRILAAHEDFLLGKWLYDAKALAGDNAALGLYYEYEARNQLTRWGDANGNVLGDYATKQWAGLVSSYYLPRWQVWGQAVVAAFKEHRAVDEVRVKKTTEAFELVWNLETKSYPIEPRGDPIALSQHLYDKYLKVVVFDTANFLPLEL</sequence>
<dbReference type="Gene3D" id="1.20.120.670">
    <property type="entry name" value="N-acetyl-b-d-glucoasminidase"/>
    <property type="match status" value="1"/>
</dbReference>
<reference evidence="6" key="2">
    <citation type="submission" date="2019-06" db="EMBL/GenBank/DDBJ databases">
        <title>Genomics analysis of Aphanomyces spp. identifies a new class of oomycete effector associated with host adaptation.</title>
        <authorList>
            <person name="Gaulin E."/>
        </authorList>
    </citation>
    <scope>NUCLEOTIDE SEQUENCE</scope>
    <source>
        <strain evidence="6">CBS 578.67</strain>
    </source>
</reference>
<keyword evidence="1" id="KW-0378">Hydrolase</keyword>
<feature type="chain" id="PRO_5036116386" evidence="2">
    <location>
        <begin position="18"/>
        <end position="758"/>
    </location>
</feature>
<dbReference type="AlphaFoldDB" id="A0A485L9Q0"/>
<evidence type="ECO:0000259" key="4">
    <source>
        <dbReference type="Pfam" id="PF12971"/>
    </source>
</evidence>
<dbReference type="EMBL" id="VJMH01006378">
    <property type="protein sequence ID" value="KAF0690459.1"/>
    <property type="molecule type" value="Genomic_DNA"/>
</dbReference>
<dbReference type="GO" id="GO:0016787">
    <property type="term" value="F:hydrolase activity"/>
    <property type="evidence" value="ECO:0007669"/>
    <property type="project" value="UniProtKB-KW"/>
</dbReference>
<feature type="domain" description="Alpha-N-acetylglucosaminidase tim-barrel" evidence="3">
    <location>
        <begin position="127"/>
        <end position="461"/>
    </location>
</feature>
<evidence type="ECO:0000256" key="1">
    <source>
        <dbReference type="ARBA" id="ARBA00022801"/>
    </source>
</evidence>
<evidence type="ECO:0000313" key="7">
    <source>
        <dbReference type="EMBL" id="VFT94929.1"/>
    </source>
</evidence>
<feature type="domain" description="Alpha-N-acetylglucosaminidase N-terminal" evidence="4">
    <location>
        <begin position="30"/>
        <end position="111"/>
    </location>
</feature>
<dbReference type="PANTHER" id="PTHR12872">
    <property type="entry name" value="ALPHA-N-ACETYLGLUCOSAMINIDASE"/>
    <property type="match status" value="1"/>
</dbReference>
<dbReference type="Proteomes" id="UP000332933">
    <property type="component" value="Unassembled WGS sequence"/>
</dbReference>
<dbReference type="InterPro" id="IPR024732">
    <property type="entry name" value="NAGLU_C"/>
</dbReference>
<dbReference type="Gene3D" id="3.20.20.80">
    <property type="entry name" value="Glycosidases"/>
    <property type="match status" value="1"/>
</dbReference>
<keyword evidence="8" id="KW-1185">Reference proteome</keyword>
<dbReference type="InterPro" id="IPR029018">
    <property type="entry name" value="Hex-like_dom2"/>
</dbReference>
<evidence type="ECO:0000256" key="2">
    <source>
        <dbReference type="SAM" id="SignalP"/>
    </source>
</evidence>
<accession>A0A485L9Q0</accession>
<dbReference type="Pfam" id="PF12972">
    <property type="entry name" value="NAGLU_C"/>
    <property type="match status" value="1"/>
</dbReference>
<dbReference type="Pfam" id="PF12971">
    <property type="entry name" value="NAGLU_N"/>
    <property type="match status" value="1"/>
</dbReference>
<feature type="domain" description="Alpha-N-acetylglucosaminidase C-terminal" evidence="5">
    <location>
        <begin position="470"/>
        <end position="741"/>
    </location>
</feature>
<gene>
    <name evidence="7" type="primary">Aste57867_18191</name>
    <name evidence="6" type="ORF">As57867_018129</name>
    <name evidence="7" type="ORF">ASTE57867_18191</name>
</gene>